<evidence type="ECO:0000313" key="2">
    <source>
        <dbReference type="EMBL" id="SEL54567.1"/>
    </source>
</evidence>
<evidence type="ECO:0000313" key="3">
    <source>
        <dbReference type="Proteomes" id="UP000199120"/>
    </source>
</evidence>
<keyword evidence="1" id="KW-0812">Transmembrane</keyword>
<reference evidence="3" key="1">
    <citation type="submission" date="2016-10" db="EMBL/GenBank/DDBJ databases">
        <authorList>
            <person name="Varghese N."/>
            <person name="Submissions S."/>
        </authorList>
    </citation>
    <scope>NUCLEOTIDE SEQUENCE [LARGE SCALE GENOMIC DNA]</scope>
    <source>
        <strain evidence="3">LMG 26416</strain>
    </source>
</reference>
<organism evidence="2 3">
    <name type="scientific">Paraburkholderia caballeronis</name>
    <dbReference type="NCBI Taxonomy" id="416943"/>
    <lineage>
        <taxon>Bacteria</taxon>
        <taxon>Pseudomonadati</taxon>
        <taxon>Pseudomonadota</taxon>
        <taxon>Betaproteobacteria</taxon>
        <taxon>Burkholderiales</taxon>
        <taxon>Burkholderiaceae</taxon>
        <taxon>Paraburkholderia</taxon>
    </lineage>
</organism>
<evidence type="ECO:0000256" key="1">
    <source>
        <dbReference type="SAM" id="Phobius"/>
    </source>
</evidence>
<name>A0A1H7R4U8_9BURK</name>
<keyword evidence="3" id="KW-1185">Reference proteome</keyword>
<gene>
    <name evidence="2" type="ORF">SAMN05192542_10986</name>
</gene>
<feature type="transmembrane region" description="Helical" evidence="1">
    <location>
        <begin position="82"/>
        <end position="101"/>
    </location>
</feature>
<keyword evidence="1" id="KW-0472">Membrane</keyword>
<accession>A0A1H7R4U8</accession>
<dbReference type="Proteomes" id="UP000199120">
    <property type="component" value="Unassembled WGS sequence"/>
</dbReference>
<dbReference type="AlphaFoldDB" id="A0A1H7R4U8"/>
<dbReference type="EMBL" id="FOAJ01000009">
    <property type="protein sequence ID" value="SEL54567.1"/>
    <property type="molecule type" value="Genomic_DNA"/>
</dbReference>
<sequence>MYRIRGANRKGNVAFPGSFTALAGLLQQALKKPAGPARLVSAPGLRDPSCLDAKRCADRPIRAALHGIVQNRWRRPTAAATWFWPVDGVSVLIIATFAPALPSSPDAC</sequence>
<proteinExistence type="predicted"/>
<protein>
    <submittedName>
        <fullName evidence="2">Uncharacterized protein</fullName>
    </submittedName>
</protein>
<keyword evidence="1" id="KW-1133">Transmembrane helix</keyword>